<evidence type="ECO:0000256" key="2">
    <source>
        <dbReference type="ARBA" id="ARBA00004123"/>
    </source>
</evidence>
<keyword evidence="10" id="KW-0539">Nucleus</keyword>
<organism evidence="14 15">
    <name type="scientific">Xyrichtys novacula</name>
    <name type="common">Pearly razorfish</name>
    <name type="synonym">Hemipteronotus novacula</name>
    <dbReference type="NCBI Taxonomy" id="13765"/>
    <lineage>
        <taxon>Eukaryota</taxon>
        <taxon>Metazoa</taxon>
        <taxon>Chordata</taxon>
        <taxon>Craniata</taxon>
        <taxon>Vertebrata</taxon>
        <taxon>Euteleostomi</taxon>
        <taxon>Actinopterygii</taxon>
        <taxon>Neopterygii</taxon>
        <taxon>Teleostei</taxon>
        <taxon>Neoteleostei</taxon>
        <taxon>Acanthomorphata</taxon>
        <taxon>Eupercaria</taxon>
        <taxon>Labriformes</taxon>
        <taxon>Labridae</taxon>
        <taxon>Xyrichtys</taxon>
    </lineage>
</organism>
<evidence type="ECO:0000256" key="3">
    <source>
        <dbReference type="ARBA" id="ARBA00008494"/>
    </source>
</evidence>
<evidence type="ECO:0000256" key="10">
    <source>
        <dbReference type="ARBA" id="ARBA00023242"/>
    </source>
</evidence>
<proteinExistence type="inferred from homology"/>
<dbReference type="GO" id="GO:0031573">
    <property type="term" value="P:mitotic intra-S DNA damage checkpoint signaling"/>
    <property type="evidence" value="ECO:0007669"/>
    <property type="project" value="TreeGrafter"/>
</dbReference>
<evidence type="ECO:0000256" key="6">
    <source>
        <dbReference type="ARBA" id="ARBA00022722"/>
    </source>
</evidence>
<dbReference type="EC" id="3.1.11.2" evidence="4"/>
<accession>A0AAV1G4Z0</accession>
<dbReference type="CDD" id="cd00577">
    <property type="entry name" value="PCNA"/>
    <property type="match status" value="1"/>
</dbReference>
<evidence type="ECO:0000256" key="5">
    <source>
        <dbReference type="ARBA" id="ARBA00022553"/>
    </source>
</evidence>
<keyword evidence="6" id="KW-0540">Nuclease</keyword>
<comment type="function">
    <text evidence="11">Component of the 9-1-1 cell-cycle checkpoint response complex that plays a major role in DNA repair. The 9-1-1 complex is recruited to DNA lesion upon damage by the RAD17-replication factor C (RFC) clamp loader complex. Acts then as a sliding clamp platform on DNA for several proteins involved in long-patch base excision repair (LP-BER). The 9-1-1 complex stimulates DNA polymerase beta (POLB) activity by increasing its affinity for the 3'-OH end of the primer-template and stabilizes POLB to those sites where LP-BER proceeds; endonuclease FEN1 cleavage activity on substrates with double, nick, or gap flaps of distinct sequences and lengths; and DNA ligase I (LIG1) on long-patch base excision repair substrates. The 9-1-1 complex is necessary for the recruitment of RHNO1 to sites of double-stranded breaks (DSB) occurring during the S phase. RAD9A possesses 3'-&gt;5' double stranded DNA exonuclease activity.</text>
</comment>
<dbReference type="Gene3D" id="3.70.10.10">
    <property type="match status" value="1"/>
</dbReference>
<gene>
    <name evidence="14" type="ORF">XNOV1_A019281</name>
</gene>
<evidence type="ECO:0000256" key="7">
    <source>
        <dbReference type="ARBA" id="ARBA00022763"/>
    </source>
</evidence>
<evidence type="ECO:0000256" key="12">
    <source>
        <dbReference type="ARBA" id="ARBA00069752"/>
    </source>
</evidence>
<comment type="catalytic activity">
    <reaction evidence="1">
        <text>Exonucleolytic cleavage in the 3'- to 5'-direction to yield nucleoside 5'-phosphates.</text>
        <dbReference type="EC" id="3.1.11.2"/>
    </reaction>
</comment>
<keyword evidence="8" id="KW-0378">Hydrolase</keyword>
<dbReference type="PANTHER" id="PTHR15237:SF2">
    <property type="entry name" value="CELL CYCLE CHECKPOINT CONTROL PROTEIN RAD9B"/>
    <property type="match status" value="1"/>
</dbReference>
<evidence type="ECO:0000256" key="11">
    <source>
        <dbReference type="ARBA" id="ARBA00059283"/>
    </source>
</evidence>
<comment type="subcellular location">
    <subcellularLocation>
        <location evidence="2">Nucleus</location>
    </subcellularLocation>
</comment>
<dbReference type="InterPro" id="IPR046938">
    <property type="entry name" value="DNA_clamp_sf"/>
</dbReference>
<name>A0AAV1G4Z0_XYRNO</name>
<dbReference type="InterPro" id="IPR007268">
    <property type="entry name" value="Rad9/Ddc1"/>
</dbReference>
<dbReference type="Proteomes" id="UP001178508">
    <property type="component" value="Chromosome 12"/>
</dbReference>
<keyword evidence="5" id="KW-0597">Phosphoprotein</keyword>
<sequence length="309" mass="35037">MRRLLSKTKLSANMNCRLDGNCVKAFGKAIHALSRIGDELWLDPTVKGLALRSVNSAHSAYACFLFSPLFFQKYSLQSTSEGGNEPIKCKLTMKCVLPLFRCLTSIERNVEQCHISTGPPKDQVMIQFFCRHGITKTHNLRFQESEALQAVFASHLCPNTLTAPARLLSDMVMHFPASQEEITLSVTPLRVTLKNFYEAGSDHMKMVYTEMSLHPDEFDCFQVAVESDVTFCLKELRVTGLFLERFLSCHMRILDVCMFVSVCREHVCVFVSRSSVCHVEHGYSYILLCTQHSVSFPRELSPRRCDSSL</sequence>
<keyword evidence="9" id="KW-0269">Exonuclease</keyword>
<dbReference type="FunFam" id="3.70.10.10:FF:000005">
    <property type="entry name" value="Cell cycle checkpoint control protein"/>
    <property type="match status" value="1"/>
</dbReference>
<dbReference type="GO" id="GO:0008311">
    <property type="term" value="F:double-stranded DNA 3'-5' DNA exonuclease activity"/>
    <property type="evidence" value="ECO:0007669"/>
    <property type="project" value="UniProtKB-EC"/>
</dbReference>
<keyword evidence="15" id="KW-1185">Reference proteome</keyword>
<evidence type="ECO:0000256" key="13">
    <source>
        <dbReference type="ARBA" id="ARBA00079896"/>
    </source>
</evidence>
<evidence type="ECO:0000256" key="1">
    <source>
        <dbReference type="ARBA" id="ARBA00000493"/>
    </source>
</evidence>
<keyword evidence="7" id="KW-0227">DNA damage</keyword>
<comment type="similarity">
    <text evidence="3">Belongs to the rad9 family.</text>
</comment>
<dbReference type="EMBL" id="OY660875">
    <property type="protein sequence ID" value="CAJ1068320.1"/>
    <property type="molecule type" value="Genomic_DNA"/>
</dbReference>
<dbReference type="PANTHER" id="PTHR15237">
    <property type="entry name" value="DNA REPAIR PROTEIN RAD9"/>
    <property type="match status" value="1"/>
</dbReference>
<evidence type="ECO:0000256" key="8">
    <source>
        <dbReference type="ARBA" id="ARBA00022801"/>
    </source>
</evidence>
<dbReference type="Pfam" id="PF04139">
    <property type="entry name" value="Rad9"/>
    <property type="match status" value="1"/>
</dbReference>
<dbReference type="GO" id="GO:0000076">
    <property type="term" value="P:DNA replication checkpoint signaling"/>
    <property type="evidence" value="ECO:0007669"/>
    <property type="project" value="TreeGrafter"/>
</dbReference>
<evidence type="ECO:0000313" key="15">
    <source>
        <dbReference type="Proteomes" id="UP001178508"/>
    </source>
</evidence>
<dbReference type="GO" id="GO:0071479">
    <property type="term" value="P:cellular response to ionizing radiation"/>
    <property type="evidence" value="ECO:0007669"/>
    <property type="project" value="TreeGrafter"/>
</dbReference>
<evidence type="ECO:0000256" key="4">
    <source>
        <dbReference type="ARBA" id="ARBA00012115"/>
    </source>
</evidence>
<dbReference type="GO" id="GO:0030896">
    <property type="term" value="C:checkpoint clamp complex"/>
    <property type="evidence" value="ECO:0007669"/>
    <property type="project" value="InterPro"/>
</dbReference>
<dbReference type="AlphaFoldDB" id="A0AAV1G4Z0"/>
<reference evidence="14" key="1">
    <citation type="submission" date="2023-08" db="EMBL/GenBank/DDBJ databases">
        <authorList>
            <person name="Alioto T."/>
            <person name="Alioto T."/>
            <person name="Gomez Garrido J."/>
        </authorList>
    </citation>
    <scope>NUCLEOTIDE SEQUENCE</scope>
</reference>
<evidence type="ECO:0000256" key="9">
    <source>
        <dbReference type="ARBA" id="ARBA00022839"/>
    </source>
</evidence>
<dbReference type="GO" id="GO:0006281">
    <property type="term" value="P:DNA repair"/>
    <property type="evidence" value="ECO:0007669"/>
    <property type="project" value="TreeGrafter"/>
</dbReference>
<evidence type="ECO:0000313" key="14">
    <source>
        <dbReference type="EMBL" id="CAJ1068320.1"/>
    </source>
</evidence>
<protein>
    <recommendedName>
        <fullName evidence="12">Cell cycle checkpoint control protein RAD9A</fullName>
        <ecNumber evidence="4">3.1.11.2</ecNumber>
    </recommendedName>
    <alternativeName>
        <fullName evidence="13">DNA repair exonuclease rad9 homolog A</fullName>
    </alternativeName>
</protein>
<dbReference type="SUPFAM" id="SSF55979">
    <property type="entry name" value="DNA clamp"/>
    <property type="match status" value="1"/>
</dbReference>